<evidence type="ECO:0000313" key="2">
    <source>
        <dbReference type="Proteomes" id="UP000011922"/>
    </source>
</evidence>
<protein>
    <submittedName>
        <fullName evidence="1">Uncharacterized protein</fullName>
    </submittedName>
</protein>
<organism evidence="1 2">
    <name type="scientific">Desulfocurvibacter africanus PCS</name>
    <dbReference type="NCBI Taxonomy" id="1262666"/>
    <lineage>
        <taxon>Bacteria</taxon>
        <taxon>Pseudomonadati</taxon>
        <taxon>Thermodesulfobacteriota</taxon>
        <taxon>Desulfovibrionia</taxon>
        <taxon>Desulfovibrionales</taxon>
        <taxon>Desulfovibrionaceae</taxon>
        <taxon>Desulfocurvibacter</taxon>
    </lineage>
</organism>
<name>M5PY74_DESAF</name>
<dbReference type="AlphaFoldDB" id="M5PY74"/>
<gene>
    <name evidence="1" type="ORF">PCS_00646</name>
</gene>
<dbReference type="EMBL" id="AOSV01000003">
    <property type="protein sequence ID" value="EMG39004.1"/>
    <property type="molecule type" value="Genomic_DNA"/>
</dbReference>
<comment type="caution">
    <text evidence="1">The sequence shown here is derived from an EMBL/GenBank/DDBJ whole genome shotgun (WGS) entry which is preliminary data.</text>
</comment>
<proteinExistence type="predicted"/>
<dbReference type="Proteomes" id="UP000011922">
    <property type="component" value="Unassembled WGS sequence"/>
</dbReference>
<reference evidence="1 2" key="1">
    <citation type="journal article" date="2013" name="Genome Announc.">
        <title>Draft Genome Sequence for Desulfovibrio africanus Strain PCS.</title>
        <authorList>
            <person name="Brown S.D."/>
            <person name="Utturkar S.M."/>
            <person name="Arkin A.P."/>
            <person name="Deutschbauer A.M."/>
            <person name="Elias D.A."/>
            <person name="Hazen T.C."/>
            <person name="Chakraborty R."/>
        </authorList>
    </citation>
    <scope>NUCLEOTIDE SEQUENCE [LARGE SCALE GENOMIC DNA]</scope>
    <source>
        <strain evidence="1 2">PCS</strain>
    </source>
</reference>
<evidence type="ECO:0000313" key="1">
    <source>
        <dbReference type="EMBL" id="EMG39004.1"/>
    </source>
</evidence>
<sequence length="70" mass="7456">MSGRPMIVSMELSLSTCSLGSIHSVKTDRAQSGRVHSKGADPTGVGLPMMVFMYSLISVTSRSSRVALVR</sequence>
<accession>M5PY74</accession>